<feature type="region of interest" description="Disordered" evidence="1">
    <location>
        <begin position="1"/>
        <end position="63"/>
    </location>
</feature>
<feature type="compositionally biased region" description="Low complexity" evidence="1">
    <location>
        <begin position="46"/>
        <end position="56"/>
    </location>
</feature>
<proteinExistence type="predicted"/>
<gene>
    <name evidence="2" type="ORF">GCM10017600_77700</name>
</gene>
<protein>
    <submittedName>
        <fullName evidence="2">Uncharacterized protein</fullName>
    </submittedName>
</protein>
<reference evidence="2" key="1">
    <citation type="journal article" date="2014" name="Int. J. Syst. Evol. Microbiol.">
        <title>Complete genome sequence of Corynebacterium casei LMG S-19264T (=DSM 44701T), isolated from a smear-ripened cheese.</title>
        <authorList>
            <consortium name="US DOE Joint Genome Institute (JGI-PGF)"/>
            <person name="Walter F."/>
            <person name="Albersmeier A."/>
            <person name="Kalinowski J."/>
            <person name="Ruckert C."/>
        </authorList>
    </citation>
    <scope>NUCLEOTIDE SEQUENCE</scope>
    <source>
        <strain evidence="2">VKM Ac-2007</strain>
    </source>
</reference>
<keyword evidence="3" id="KW-1185">Reference proteome</keyword>
<sequence length="96" mass="9429">MGGHARQVPAGQLNAAPDAERAGRAVTPPPNPAALRRAGVRGGAFSGARRPSPRGAGAAGLDGQASAVEAAQRIARNAAVPGVGSYSPDSIRASHS</sequence>
<evidence type="ECO:0000313" key="2">
    <source>
        <dbReference type="EMBL" id="GLK14358.1"/>
    </source>
</evidence>
<organism evidence="2 3">
    <name type="scientific">Streptosporangium carneum</name>
    <dbReference type="NCBI Taxonomy" id="47481"/>
    <lineage>
        <taxon>Bacteria</taxon>
        <taxon>Bacillati</taxon>
        <taxon>Actinomycetota</taxon>
        <taxon>Actinomycetes</taxon>
        <taxon>Streptosporangiales</taxon>
        <taxon>Streptosporangiaceae</taxon>
        <taxon>Streptosporangium</taxon>
    </lineage>
</organism>
<name>A0A9W6IA03_9ACTN</name>
<dbReference type="Proteomes" id="UP001143474">
    <property type="component" value="Unassembled WGS sequence"/>
</dbReference>
<reference evidence="2" key="2">
    <citation type="submission" date="2023-01" db="EMBL/GenBank/DDBJ databases">
        <authorList>
            <person name="Sun Q."/>
            <person name="Evtushenko L."/>
        </authorList>
    </citation>
    <scope>NUCLEOTIDE SEQUENCE</scope>
    <source>
        <strain evidence="2">VKM Ac-2007</strain>
    </source>
</reference>
<dbReference type="AlphaFoldDB" id="A0A9W6IA03"/>
<accession>A0A9W6IA03</accession>
<evidence type="ECO:0000313" key="3">
    <source>
        <dbReference type="Proteomes" id="UP001143474"/>
    </source>
</evidence>
<dbReference type="EMBL" id="BSEV01000031">
    <property type="protein sequence ID" value="GLK14358.1"/>
    <property type="molecule type" value="Genomic_DNA"/>
</dbReference>
<comment type="caution">
    <text evidence="2">The sequence shown here is derived from an EMBL/GenBank/DDBJ whole genome shotgun (WGS) entry which is preliminary data.</text>
</comment>
<evidence type="ECO:0000256" key="1">
    <source>
        <dbReference type="SAM" id="MobiDB-lite"/>
    </source>
</evidence>